<evidence type="ECO:0000313" key="4">
    <source>
        <dbReference type="Proteomes" id="UP000824469"/>
    </source>
</evidence>
<comment type="caution">
    <text evidence="1">Lacks conserved residue(s) required for the propagation of feature annotation.</text>
</comment>
<dbReference type="InterPro" id="IPR036392">
    <property type="entry name" value="PLAT/LH2_dom_sf"/>
</dbReference>
<dbReference type="PROSITE" id="PS50095">
    <property type="entry name" value="PLAT"/>
    <property type="match status" value="1"/>
</dbReference>
<keyword evidence="4" id="KW-1185">Reference proteome</keyword>
<evidence type="ECO:0000259" key="2">
    <source>
        <dbReference type="PROSITE" id="PS50095"/>
    </source>
</evidence>
<dbReference type="EMBL" id="JAHRHJ020000007">
    <property type="protein sequence ID" value="KAH9307552.1"/>
    <property type="molecule type" value="Genomic_DNA"/>
</dbReference>
<feature type="domain" description="PLAT" evidence="2">
    <location>
        <begin position="3"/>
        <end position="125"/>
    </location>
</feature>
<comment type="caution">
    <text evidence="3">The sequence shown here is derived from an EMBL/GenBank/DDBJ whole genome shotgun (WGS) entry which is preliminary data.</text>
</comment>
<dbReference type="SUPFAM" id="SSF49723">
    <property type="entry name" value="Lipase/lipooxygenase domain (PLAT/LH2 domain)"/>
    <property type="match status" value="1"/>
</dbReference>
<dbReference type="AlphaFoldDB" id="A0AA38L0A7"/>
<accession>A0AA38L0A7</accession>
<dbReference type="InterPro" id="IPR010417">
    <property type="entry name" value="Embryo-specific_ATS3"/>
</dbReference>
<name>A0AA38L0A7_TAXCH</name>
<dbReference type="InterPro" id="IPR001024">
    <property type="entry name" value="PLAT/LH2_dom"/>
</dbReference>
<dbReference type="Proteomes" id="UP000824469">
    <property type="component" value="Unassembled WGS sequence"/>
</dbReference>
<proteinExistence type="predicted"/>
<dbReference type="Pfam" id="PF06232">
    <property type="entry name" value="ATS3"/>
    <property type="match status" value="1"/>
</dbReference>
<organism evidence="3 4">
    <name type="scientific">Taxus chinensis</name>
    <name type="common">Chinese yew</name>
    <name type="synonym">Taxus wallichiana var. chinensis</name>
    <dbReference type="NCBI Taxonomy" id="29808"/>
    <lineage>
        <taxon>Eukaryota</taxon>
        <taxon>Viridiplantae</taxon>
        <taxon>Streptophyta</taxon>
        <taxon>Embryophyta</taxon>
        <taxon>Tracheophyta</taxon>
        <taxon>Spermatophyta</taxon>
        <taxon>Pinopsida</taxon>
        <taxon>Pinidae</taxon>
        <taxon>Conifers II</taxon>
        <taxon>Cupressales</taxon>
        <taxon>Taxaceae</taxon>
        <taxon>Taxus</taxon>
    </lineage>
</organism>
<feature type="non-terminal residue" evidence="3">
    <location>
        <position position="148"/>
    </location>
</feature>
<feature type="non-terminal residue" evidence="3">
    <location>
        <position position="1"/>
    </location>
</feature>
<evidence type="ECO:0000256" key="1">
    <source>
        <dbReference type="PROSITE-ProRule" id="PRU00152"/>
    </source>
</evidence>
<evidence type="ECO:0000313" key="3">
    <source>
        <dbReference type="EMBL" id="KAH9307552.1"/>
    </source>
</evidence>
<dbReference type="PANTHER" id="PTHR31718:SF30">
    <property type="entry name" value="EMBRYO-SPECIFIC PROTEIN ATS3A-LIKE"/>
    <property type="match status" value="1"/>
</dbReference>
<reference evidence="3 4" key="1">
    <citation type="journal article" date="2021" name="Nat. Plants">
        <title>The Taxus genome provides insights into paclitaxel biosynthesis.</title>
        <authorList>
            <person name="Xiong X."/>
            <person name="Gou J."/>
            <person name="Liao Q."/>
            <person name="Li Y."/>
            <person name="Zhou Q."/>
            <person name="Bi G."/>
            <person name="Li C."/>
            <person name="Du R."/>
            <person name="Wang X."/>
            <person name="Sun T."/>
            <person name="Guo L."/>
            <person name="Liang H."/>
            <person name="Lu P."/>
            <person name="Wu Y."/>
            <person name="Zhang Z."/>
            <person name="Ro D.K."/>
            <person name="Shang Y."/>
            <person name="Huang S."/>
            <person name="Yan J."/>
        </authorList>
    </citation>
    <scope>NUCLEOTIDE SEQUENCE [LARGE SCALE GENOMIC DNA]</scope>
    <source>
        <strain evidence="3">Ta-2019</strain>
    </source>
</reference>
<sequence length="148" mass="16722">ENCSYTLEVKTGKIIFSLSEIGAGTSNAVHVKFRNKTGSQVVKKHLNKEMEGKKFQAGKTDTFQFSGACLEGRICLLNFFVEGKDRWGPQCATVKGGSLKEPYTFHFRRHLPQKAWDGQNTCDYDEEVPSTLSTMISIKRKFSIVKFM</sequence>
<dbReference type="PANTHER" id="PTHR31718">
    <property type="entry name" value="PLAT DOMAIN-CONTAINING PROTEIN"/>
    <property type="match status" value="1"/>
</dbReference>
<dbReference type="Gene3D" id="2.60.60.20">
    <property type="entry name" value="PLAT/LH2 domain"/>
    <property type="match status" value="1"/>
</dbReference>
<gene>
    <name evidence="3" type="ORF">KI387_035463</name>
</gene>
<protein>
    <recommendedName>
        <fullName evidence="2">PLAT domain-containing protein</fullName>
    </recommendedName>
</protein>